<dbReference type="EMBL" id="JAPDPJ010000106">
    <property type="protein sequence ID" value="MCW3789403.1"/>
    <property type="molecule type" value="Genomic_DNA"/>
</dbReference>
<comment type="caution">
    <text evidence="1">The sequence shown here is derived from an EMBL/GenBank/DDBJ whole genome shotgun (WGS) entry which is preliminary data.</text>
</comment>
<reference evidence="1" key="1">
    <citation type="submission" date="2022-10" db="EMBL/GenBank/DDBJ databases">
        <authorList>
            <person name="Yu W.X."/>
        </authorList>
    </citation>
    <scope>NUCLEOTIDE SEQUENCE</scope>
    <source>
        <strain evidence="1">AAT</strain>
    </source>
</reference>
<keyword evidence="2" id="KW-1185">Reference proteome</keyword>
<dbReference type="AlphaFoldDB" id="A0AAE3SHD1"/>
<proteinExistence type="predicted"/>
<sequence>MIIPKKNKKKRYEGLKGKLIHLDPGTYEILELSAKLKGWNLKQLIEYLCKEQALIEANEIRQLKSDKEQY</sequence>
<dbReference type="RefSeq" id="WP_301192957.1">
    <property type="nucleotide sequence ID" value="NZ_JAPDPJ010000106.1"/>
</dbReference>
<evidence type="ECO:0000313" key="2">
    <source>
        <dbReference type="Proteomes" id="UP001209229"/>
    </source>
</evidence>
<evidence type="ECO:0000313" key="1">
    <source>
        <dbReference type="EMBL" id="MCW3789403.1"/>
    </source>
</evidence>
<gene>
    <name evidence="1" type="ORF">OM075_23270</name>
</gene>
<dbReference type="Proteomes" id="UP001209229">
    <property type="component" value="Unassembled WGS sequence"/>
</dbReference>
<name>A0AAE3SHD1_9BACT</name>
<accession>A0AAE3SHD1</accession>
<organism evidence="1 2">
    <name type="scientific">Plebeiibacterium sediminum</name>
    <dbReference type="NCBI Taxonomy" id="2992112"/>
    <lineage>
        <taxon>Bacteria</taxon>
        <taxon>Pseudomonadati</taxon>
        <taxon>Bacteroidota</taxon>
        <taxon>Bacteroidia</taxon>
        <taxon>Marinilabiliales</taxon>
        <taxon>Marinilabiliaceae</taxon>
        <taxon>Plebeiibacterium</taxon>
    </lineage>
</organism>
<protein>
    <submittedName>
        <fullName evidence="1">Uncharacterized protein</fullName>
    </submittedName>
</protein>